<protein>
    <recommendedName>
        <fullName evidence="3">DDE Tnp4 domain-containing protein</fullName>
    </recommendedName>
</protein>
<evidence type="ECO:0000313" key="5">
    <source>
        <dbReference type="Proteomes" id="UP001162164"/>
    </source>
</evidence>
<evidence type="ECO:0000259" key="3">
    <source>
        <dbReference type="Pfam" id="PF13359"/>
    </source>
</evidence>
<evidence type="ECO:0000256" key="2">
    <source>
        <dbReference type="ARBA" id="ARBA00022723"/>
    </source>
</evidence>
<accession>A0ABQ9JXS2</accession>
<keyword evidence="2" id="KW-0479">Metal-binding</keyword>
<comment type="cofactor">
    <cofactor evidence="1">
        <name>a divalent metal cation</name>
        <dbReference type="ChEBI" id="CHEBI:60240"/>
    </cofactor>
</comment>
<dbReference type="PANTHER" id="PTHR23080:SF144">
    <property type="entry name" value="SPINDLE AND KINETOCHORE ASSOCIATED COMPLEX SUBUNIT 3"/>
    <property type="match status" value="1"/>
</dbReference>
<dbReference type="Pfam" id="PF13359">
    <property type="entry name" value="DDE_Tnp_4"/>
    <property type="match status" value="1"/>
</dbReference>
<evidence type="ECO:0000256" key="1">
    <source>
        <dbReference type="ARBA" id="ARBA00001968"/>
    </source>
</evidence>
<comment type="caution">
    <text evidence="4">The sequence shown here is derived from an EMBL/GenBank/DDBJ whole genome shotgun (WGS) entry which is preliminary data.</text>
</comment>
<organism evidence="4 5">
    <name type="scientific">Molorchus minor</name>
    <dbReference type="NCBI Taxonomy" id="1323400"/>
    <lineage>
        <taxon>Eukaryota</taxon>
        <taxon>Metazoa</taxon>
        <taxon>Ecdysozoa</taxon>
        <taxon>Arthropoda</taxon>
        <taxon>Hexapoda</taxon>
        <taxon>Insecta</taxon>
        <taxon>Pterygota</taxon>
        <taxon>Neoptera</taxon>
        <taxon>Endopterygota</taxon>
        <taxon>Coleoptera</taxon>
        <taxon>Polyphaga</taxon>
        <taxon>Cucujiformia</taxon>
        <taxon>Chrysomeloidea</taxon>
        <taxon>Cerambycidae</taxon>
        <taxon>Lamiinae</taxon>
        <taxon>Monochamini</taxon>
        <taxon>Molorchus</taxon>
    </lineage>
</organism>
<feature type="domain" description="DDE Tnp4" evidence="3">
    <location>
        <begin position="98"/>
        <end position="203"/>
    </location>
</feature>
<evidence type="ECO:0000313" key="4">
    <source>
        <dbReference type="EMBL" id="KAJ8982163.1"/>
    </source>
</evidence>
<dbReference type="InterPro" id="IPR027806">
    <property type="entry name" value="HARBI1_dom"/>
</dbReference>
<proteinExistence type="predicted"/>
<dbReference type="SUPFAM" id="SSF57716">
    <property type="entry name" value="Glucocorticoid receptor-like (DNA-binding domain)"/>
    <property type="match status" value="1"/>
</dbReference>
<dbReference type="EMBL" id="JAPWTJ010000141">
    <property type="protein sequence ID" value="KAJ8982163.1"/>
    <property type="molecule type" value="Genomic_DNA"/>
</dbReference>
<dbReference type="Proteomes" id="UP001162164">
    <property type="component" value="Unassembled WGS sequence"/>
</dbReference>
<keyword evidence="5" id="KW-1185">Reference proteome</keyword>
<dbReference type="PANTHER" id="PTHR23080">
    <property type="entry name" value="THAP DOMAIN PROTEIN"/>
    <property type="match status" value="1"/>
</dbReference>
<gene>
    <name evidence="4" type="ORF">NQ317_013948</name>
</gene>
<reference evidence="4" key="1">
    <citation type="journal article" date="2023" name="Insect Mol. Biol.">
        <title>Genome sequencing provides insights into the evolution of gene families encoding plant cell wall-degrading enzymes in longhorned beetles.</title>
        <authorList>
            <person name="Shin N.R."/>
            <person name="Okamura Y."/>
            <person name="Kirsch R."/>
            <person name="Pauchet Y."/>
        </authorList>
    </citation>
    <scope>NUCLEOTIDE SEQUENCE</scope>
    <source>
        <strain evidence="4">MMC_N1</strain>
    </source>
</reference>
<name>A0ABQ9JXS2_9CUCU</name>
<sequence>MCMPGPTNHHMLQTEEEVLDIVEDDPSTSTREIARQVNVSQHKLCDSCKMSSYYKYCIVPQCKSTTIKTPNKLFIYVPTNEQIRKKWLKLARGMMLIKANTIKYLISCTPNGLVNYISPGFEGRITDTCLVESCDFVKTLKNGMCVMADRGFKHVEPASVETGVKMSKSEAELTKQIASLRIRIERVIRRLREFYMLKPHACINFKFFYTDIVTDIQGEIESEVFVFNIALIY</sequence>